<accession>A0ABT6M0C8</accession>
<dbReference type="EMBL" id="JARXVH010000028">
    <property type="protein sequence ID" value="MDH6222022.1"/>
    <property type="molecule type" value="Genomic_DNA"/>
</dbReference>
<comment type="caution">
    <text evidence="1">The sequence shown here is derived from an EMBL/GenBank/DDBJ whole genome shotgun (WGS) entry which is preliminary data.</text>
</comment>
<gene>
    <name evidence="1" type="ORF">M2283_009369</name>
</gene>
<sequence length="37" mass="4001">MAAGSMNSGKVSFMTMDSTDGDISTVYHMAWQQCPQS</sequence>
<evidence type="ECO:0000313" key="2">
    <source>
        <dbReference type="Proteomes" id="UP001160499"/>
    </source>
</evidence>
<evidence type="ECO:0000313" key="1">
    <source>
        <dbReference type="EMBL" id="MDH6222022.1"/>
    </source>
</evidence>
<proteinExistence type="predicted"/>
<reference evidence="1 2" key="1">
    <citation type="submission" date="2023-04" db="EMBL/GenBank/DDBJ databases">
        <title>Forest soil microbial communities from Buena Vista Peninsula, Colon Province, Panama.</title>
        <authorList>
            <person name="Bouskill N."/>
        </authorList>
    </citation>
    <scope>NUCLEOTIDE SEQUENCE [LARGE SCALE GENOMIC DNA]</scope>
    <source>
        <strain evidence="1 2">GGS1</strain>
    </source>
</reference>
<dbReference type="Proteomes" id="UP001160499">
    <property type="component" value="Unassembled WGS sequence"/>
</dbReference>
<name>A0ABT6M0C8_9ACTN</name>
<dbReference type="Pfam" id="PF14273">
    <property type="entry name" value="DUF4360"/>
    <property type="match status" value="1"/>
</dbReference>
<protein>
    <submittedName>
        <fullName evidence="1">Uncharacterized protein</fullName>
    </submittedName>
</protein>
<dbReference type="InterPro" id="IPR025649">
    <property type="entry name" value="DUF4360"/>
</dbReference>
<organism evidence="1 2">
    <name type="scientific">Streptomyces pseudovenezuelae</name>
    <dbReference type="NCBI Taxonomy" id="67350"/>
    <lineage>
        <taxon>Bacteria</taxon>
        <taxon>Bacillati</taxon>
        <taxon>Actinomycetota</taxon>
        <taxon>Actinomycetes</taxon>
        <taxon>Kitasatosporales</taxon>
        <taxon>Streptomycetaceae</taxon>
        <taxon>Streptomyces</taxon>
        <taxon>Streptomyces aurantiacus group</taxon>
    </lineage>
</organism>
<keyword evidence="2" id="KW-1185">Reference proteome</keyword>